<feature type="compositionally biased region" description="Basic and acidic residues" evidence="1">
    <location>
        <begin position="116"/>
        <end position="132"/>
    </location>
</feature>
<dbReference type="AlphaFoldDB" id="A0A261XUT9"/>
<keyword evidence="3" id="KW-1185">Reference proteome</keyword>
<protein>
    <submittedName>
        <fullName evidence="2">Uncharacterized protein</fullName>
    </submittedName>
</protein>
<sequence length="214" mass="23062">MPAPLVESNSTTSDPVPNKARPASTGLSYAQLAKQAFLKANQPPPTPSPPPAVVVNGKEDVGENEVKQSKENGEALREGVSTLQGLKELKKDFRDDVVTKKEEPKRDSSSGMKAGMNEKECEVVTKAQEEKNNAVAQTPTPIKTPAVPAPAPPPPVNIWKLHMEQRQAQVAAQKPISPPTPAPSREKDAQPRQQRQKSKNKDGTLTLSLSLTLT</sequence>
<proteinExistence type="predicted"/>
<dbReference type="Proteomes" id="UP000242875">
    <property type="component" value="Unassembled WGS sequence"/>
</dbReference>
<organism evidence="2 3">
    <name type="scientific">Bifiguratus adelaidae</name>
    <dbReference type="NCBI Taxonomy" id="1938954"/>
    <lineage>
        <taxon>Eukaryota</taxon>
        <taxon>Fungi</taxon>
        <taxon>Fungi incertae sedis</taxon>
        <taxon>Mucoromycota</taxon>
        <taxon>Mucoromycotina</taxon>
        <taxon>Endogonomycetes</taxon>
        <taxon>Endogonales</taxon>
        <taxon>Endogonales incertae sedis</taxon>
        <taxon>Bifiguratus</taxon>
    </lineage>
</organism>
<reference evidence="2 3" key="1">
    <citation type="journal article" date="2017" name="Mycologia">
        <title>Bifiguratus adelaidae, gen. et sp. nov., a new member of Mucoromycotina in endophytic and soil-dwelling habitats.</title>
        <authorList>
            <person name="Torres-Cruz T.J."/>
            <person name="Billingsley Tobias T.L."/>
            <person name="Almatruk M."/>
            <person name="Hesse C."/>
            <person name="Kuske C.R."/>
            <person name="Desiro A."/>
            <person name="Benucci G.M."/>
            <person name="Bonito G."/>
            <person name="Stajich J.E."/>
            <person name="Dunlap C."/>
            <person name="Arnold A.E."/>
            <person name="Porras-Alfaro A."/>
        </authorList>
    </citation>
    <scope>NUCLEOTIDE SEQUENCE [LARGE SCALE GENOMIC DNA]</scope>
    <source>
        <strain evidence="2 3">AZ0501</strain>
    </source>
</reference>
<feature type="region of interest" description="Disordered" evidence="1">
    <location>
        <begin position="95"/>
        <end position="214"/>
    </location>
</feature>
<evidence type="ECO:0000313" key="2">
    <source>
        <dbReference type="EMBL" id="OZJ02112.1"/>
    </source>
</evidence>
<evidence type="ECO:0000313" key="3">
    <source>
        <dbReference type="Proteomes" id="UP000242875"/>
    </source>
</evidence>
<accession>A0A261XUT9</accession>
<evidence type="ECO:0000256" key="1">
    <source>
        <dbReference type="SAM" id="MobiDB-lite"/>
    </source>
</evidence>
<comment type="caution">
    <text evidence="2">The sequence shown here is derived from an EMBL/GenBank/DDBJ whole genome shotgun (WGS) entry which is preliminary data.</text>
</comment>
<name>A0A261XUT9_9FUNG</name>
<dbReference type="EMBL" id="MVBO01000188">
    <property type="protein sequence ID" value="OZJ02112.1"/>
    <property type="molecule type" value="Genomic_DNA"/>
</dbReference>
<feature type="region of interest" description="Disordered" evidence="1">
    <location>
        <begin position="1"/>
        <end position="25"/>
    </location>
</feature>
<gene>
    <name evidence="2" type="ORF">BZG36_05290</name>
</gene>
<feature type="region of interest" description="Disordered" evidence="1">
    <location>
        <begin position="38"/>
        <end position="75"/>
    </location>
</feature>
<feature type="compositionally biased region" description="Pro residues" evidence="1">
    <location>
        <begin position="42"/>
        <end position="52"/>
    </location>
</feature>
<feature type="compositionally biased region" description="Pro residues" evidence="1">
    <location>
        <begin position="147"/>
        <end position="156"/>
    </location>
</feature>
<feature type="compositionally biased region" description="Basic and acidic residues" evidence="1">
    <location>
        <begin position="57"/>
        <end position="75"/>
    </location>
</feature>
<feature type="compositionally biased region" description="Low complexity" evidence="1">
    <location>
        <begin position="204"/>
        <end position="214"/>
    </location>
</feature>
<feature type="compositionally biased region" description="Basic and acidic residues" evidence="1">
    <location>
        <begin position="95"/>
        <end position="108"/>
    </location>
</feature>